<gene>
    <name evidence="1" type="ORF">COE48_18420</name>
</gene>
<evidence type="ECO:0000313" key="2">
    <source>
        <dbReference type="Proteomes" id="UP000223445"/>
    </source>
</evidence>
<dbReference type="Proteomes" id="UP000223445">
    <property type="component" value="Unassembled WGS sequence"/>
</dbReference>
<name>A0AB36V8D4_BACTU</name>
<accession>A0AB36V8D4</accession>
<comment type="caution">
    <text evidence="1">The sequence shown here is derived from an EMBL/GenBank/DDBJ whole genome shotgun (WGS) entry which is preliminary data.</text>
</comment>
<dbReference type="RefSeq" id="WP_001103710.1">
    <property type="nucleotide sequence ID" value="NZ_NTYH01000079.1"/>
</dbReference>
<dbReference type="EMBL" id="NUPM01000012">
    <property type="protein sequence ID" value="PGZ02263.1"/>
    <property type="molecule type" value="Genomic_DNA"/>
</dbReference>
<evidence type="ECO:0000313" key="1">
    <source>
        <dbReference type="EMBL" id="PGZ02263.1"/>
    </source>
</evidence>
<proteinExistence type="predicted"/>
<reference evidence="1 2" key="1">
    <citation type="submission" date="2017-09" db="EMBL/GenBank/DDBJ databases">
        <title>Large-scale bioinformatics analysis of Bacillus genomes uncovers conserved roles of natural products in bacterial physiology.</title>
        <authorList>
            <consortium name="Agbiome Team Llc"/>
            <person name="Bleich R.M."/>
            <person name="Grubbs K.J."/>
            <person name="Santa Maria K.C."/>
            <person name="Allen S.E."/>
            <person name="Farag S."/>
            <person name="Shank E.A."/>
            <person name="Bowers A."/>
        </authorList>
    </citation>
    <scope>NUCLEOTIDE SEQUENCE [LARGE SCALE GENOMIC DNA]</scope>
    <source>
        <strain evidence="1 2">AFS030179</strain>
    </source>
</reference>
<organism evidence="1 2">
    <name type="scientific">Bacillus thuringiensis</name>
    <dbReference type="NCBI Taxonomy" id="1428"/>
    <lineage>
        <taxon>Bacteria</taxon>
        <taxon>Bacillati</taxon>
        <taxon>Bacillota</taxon>
        <taxon>Bacilli</taxon>
        <taxon>Bacillales</taxon>
        <taxon>Bacillaceae</taxon>
        <taxon>Bacillus</taxon>
        <taxon>Bacillus cereus group</taxon>
    </lineage>
</organism>
<dbReference type="AlphaFoldDB" id="A0AB36V8D4"/>
<protein>
    <submittedName>
        <fullName evidence="1">Uncharacterized protein</fullName>
    </submittedName>
</protein>
<sequence length="70" mass="8056">MNVYFKNDFGDKVFATVNKDIAGLIAALQVSSVVKLNNVNHKVTDYQFEYIQYASHEEPELTVIVERIYD</sequence>